<dbReference type="Gene3D" id="3.30.40.10">
    <property type="entry name" value="Zinc/RING finger domain, C3HC4 (zinc finger)"/>
    <property type="match status" value="1"/>
</dbReference>
<name>B4PN89_DROYA</name>
<protein>
    <recommendedName>
        <fullName evidence="4">RING-type domain-containing protein</fullName>
    </recommendedName>
</protein>
<evidence type="ECO:0000256" key="1">
    <source>
        <dbReference type="ARBA" id="ARBA00022771"/>
    </source>
</evidence>
<dbReference type="Pfam" id="PF14634">
    <property type="entry name" value="zf-RING_5"/>
    <property type="match status" value="1"/>
</dbReference>
<gene>
    <name evidence="5" type="primary">Dyak\GE23954</name>
    <name evidence="5" type="synonym">dyak_GLEANR_7695</name>
    <name evidence="5" type="synonym">GE23954</name>
    <name evidence="5" type="ORF">Dyak_GE23954</name>
</gene>
<evidence type="ECO:0000259" key="4">
    <source>
        <dbReference type="PROSITE" id="PS50089"/>
    </source>
</evidence>
<keyword evidence="1 3" id="KW-0863">Zinc-finger</keyword>
<dbReference type="OrthoDB" id="1630758at2759"/>
<dbReference type="eggNOG" id="ENOG502RTNA">
    <property type="taxonomic scope" value="Eukaryota"/>
</dbReference>
<evidence type="ECO:0000256" key="3">
    <source>
        <dbReference type="PROSITE-ProRule" id="PRU00175"/>
    </source>
</evidence>
<dbReference type="EMBL" id="CM000160">
    <property type="protein sequence ID" value="EDW98144.2"/>
    <property type="molecule type" value="Genomic_DNA"/>
</dbReference>
<evidence type="ECO:0000313" key="5">
    <source>
        <dbReference type="EMBL" id="EDW98144.2"/>
    </source>
</evidence>
<reference evidence="5 6" key="1">
    <citation type="journal article" date="2007" name="Nature">
        <title>Evolution of genes and genomes on the Drosophila phylogeny.</title>
        <authorList>
            <consortium name="Drosophila 12 Genomes Consortium"/>
            <person name="Clark A.G."/>
            <person name="Eisen M.B."/>
            <person name="Smith D.R."/>
            <person name="Bergman C.M."/>
            <person name="Oliver B."/>
            <person name="Markow T.A."/>
            <person name="Kaufman T.C."/>
            <person name="Kellis M."/>
            <person name="Gelbart W."/>
            <person name="Iyer V.N."/>
            <person name="Pollard D.A."/>
            <person name="Sackton T.B."/>
            <person name="Larracuente A.M."/>
            <person name="Singh N.D."/>
            <person name="Abad J.P."/>
            <person name="Abt D.N."/>
            <person name="Adryan B."/>
            <person name="Aguade M."/>
            <person name="Akashi H."/>
            <person name="Anderson W.W."/>
            <person name="Aquadro C.F."/>
            <person name="Ardell D.H."/>
            <person name="Arguello R."/>
            <person name="Artieri C.G."/>
            <person name="Barbash D.A."/>
            <person name="Barker D."/>
            <person name="Barsanti P."/>
            <person name="Batterham P."/>
            <person name="Batzoglou S."/>
            <person name="Begun D."/>
            <person name="Bhutkar A."/>
            <person name="Blanco E."/>
            <person name="Bosak S.A."/>
            <person name="Bradley R.K."/>
            <person name="Brand A.D."/>
            <person name="Brent M.R."/>
            <person name="Brooks A.N."/>
            <person name="Brown R.H."/>
            <person name="Butlin R.K."/>
            <person name="Caggese C."/>
            <person name="Calvi B.R."/>
            <person name="Bernardo de Carvalho A."/>
            <person name="Caspi A."/>
            <person name="Castrezana S."/>
            <person name="Celniker S.E."/>
            <person name="Chang J.L."/>
            <person name="Chapple C."/>
            <person name="Chatterji S."/>
            <person name="Chinwalla A."/>
            <person name="Civetta A."/>
            <person name="Clifton S.W."/>
            <person name="Comeron J.M."/>
            <person name="Costello J.C."/>
            <person name="Coyne J.A."/>
            <person name="Daub J."/>
            <person name="David R.G."/>
            <person name="Delcher A.L."/>
            <person name="Delehaunty K."/>
            <person name="Do C.B."/>
            <person name="Ebling H."/>
            <person name="Edwards K."/>
            <person name="Eickbush T."/>
            <person name="Evans J.D."/>
            <person name="Filipski A."/>
            <person name="Findeiss S."/>
            <person name="Freyhult E."/>
            <person name="Fulton L."/>
            <person name="Fulton R."/>
            <person name="Garcia A.C."/>
            <person name="Gardiner A."/>
            <person name="Garfield D.A."/>
            <person name="Garvin B.E."/>
            <person name="Gibson G."/>
            <person name="Gilbert D."/>
            <person name="Gnerre S."/>
            <person name="Godfrey J."/>
            <person name="Good R."/>
            <person name="Gotea V."/>
            <person name="Gravely B."/>
            <person name="Greenberg A.J."/>
            <person name="Griffiths-Jones S."/>
            <person name="Gross S."/>
            <person name="Guigo R."/>
            <person name="Gustafson E.A."/>
            <person name="Haerty W."/>
            <person name="Hahn M.W."/>
            <person name="Halligan D.L."/>
            <person name="Halpern A.L."/>
            <person name="Halter G.M."/>
            <person name="Han M.V."/>
            <person name="Heger A."/>
            <person name="Hillier L."/>
            <person name="Hinrichs A.S."/>
            <person name="Holmes I."/>
            <person name="Hoskins R.A."/>
            <person name="Hubisz M.J."/>
            <person name="Hultmark D."/>
            <person name="Huntley M.A."/>
            <person name="Jaffe D.B."/>
            <person name="Jagadeeshan S."/>
            <person name="Jeck W.R."/>
            <person name="Johnson J."/>
            <person name="Jones C.D."/>
            <person name="Jordan W.C."/>
            <person name="Karpen G.H."/>
            <person name="Kataoka E."/>
            <person name="Keightley P.D."/>
            <person name="Kheradpour P."/>
            <person name="Kirkness E.F."/>
            <person name="Koerich L.B."/>
            <person name="Kristiansen K."/>
            <person name="Kudrna D."/>
            <person name="Kulathinal R.J."/>
            <person name="Kumar S."/>
            <person name="Kwok R."/>
            <person name="Lander E."/>
            <person name="Langley C.H."/>
            <person name="Lapoint R."/>
            <person name="Lazzaro B.P."/>
            <person name="Lee S.J."/>
            <person name="Levesque L."/>
            <person name="Li R."/>
            <person name="Lin C.F."/>
            <person name="Lin M.F."/>
            <person name="Lindblad-Toh K."/>
            <person name="Llopart A."/>
            <person name="Long M."/>
            <person name="Low L."/>
            <person name="Lozovsky E."/>
            <person name="Lu J."/>
            <person name="Luo M."/>
            <person name="Machado C.A."/>
            <person name="Makalowski W."/>
            <person name="Marzo M."/>
            <person name="Matsuda M."/>
            <person name="Matzkin L."/>
            <person name="McAllister B."/>
            <person name="McBride C.S."/>
            <person name="McKernan B."/>
            <person name="McKernan K."/>
            <person name="Mendez-Lago M."/>
            <person name="Minx P."/>
            <person name="Mollenhauer M.U."/>
            <person name="Montooth K."/>
            <person name="Mount S.M."/>
            <person name="Mu X."/>
            <person name="Myers E."/>
            <person name="Negre B."/>
            <person name="Newfeld S."/>
            <person name="Nielsen R."/>
            <person name="Noor M.A."/>
            <person name="O'Grady P."/>
            <person name="Pachter L."/>
            <person name="Papaceit M."/>
            <person name="Parisi M.J."/>
            <person name="Parisi M."/>
            <person name="Parts L."/>
            <person name="Pedersen J.S."/>
            <person name="Pesole G."/>
            <person name="Phillippy A.M."/>
            <person name="Ponting C.P."/>
            <person name="Pop M."/>
            <person name="Porcelli D."/>
            <person name="Powell J.R."/>
            <person name="Prohaska S."/>
            <person name="Pruitt K."/>
            <person name="Puig M."/>
            <person name="Quesneville H."/>
            <person name="Ram K.R."/>
            <person name="Rand D."/>
            <person name="Rasmussen M.D."/>
            <person name="Reed L.K."/>
            <person name="Reenan R."/>
            <person name="Reily A."/>
            <person name="Remington K.A."/>
            <person name="Rieger T.T."/>
            <person name="Ritchie M.G."/>
            <person name="Robin C."/>
            <person name="Rogers Y.H."/>
            <person name="Rohde C."/>
            <person name="Rozas J."/>
            <person name="Rubenfield M.J."/>
            <person name="Ruiz A."/>
            <person name="Russo S."/>
            <person name="Salzberg S.L."/>
            <person name="Sanchez-Gracia A."/>
            <person name="Saranga D.J."/>
            <person name="Sato H."/>
            <person name="Schaeffer S.W."/>
            <person name="Schatz M.C."/>
            <person name="Schlenke T."/>
            <person name="Schwartz R."/>
            <person name="Segarra C."/>
            <person name="Singh R.S."/>
            <person name="Sirot L."/>
            <person name="Sirota M."/>
            <person name="Sisneros N.B."/>
            <person name="Smith C.D."/>
            <person name="Smith T.F."/>
            <person name="Spieth J."/>
            <person name="Stage D.E."/>
            <person name="Stark A."/>
            <person name="Stephan W."/>
            <person name="Strausberg R.L."/>
            <person name="Strempel S."/>
            <person name="Sturgill D."/>
            <person name="Sutton G."/>
            <person name="Sutton G.G."/>
            <person name="Tao W."/>
            <person name="Teichmann S."/>
            <person name="Tobari Y.N."/>
            <person name="Tomimura Y."/>
            <person name="Tsolas J.M."/>
            <person name="Valente V.L."/>
            <person name="Venter E."/>
            <person name="Venter J.C."/>
            <person name="Vicario S."/>
            <person name="Vieira F.G."/>
            <person name="Vilella A.J."/>
            <person name="Villasante A."/>
            <person name="Walenz B."/>
            <person name="Wang J."/>
            <person name="Wasserman M."/>
            <person name="Watts T."/>
            <person name="Wilson D."/>
            <person name="Wilson R.K."/>
            <person name="Wing R.A."/>
            <person name="Wolfner M.F."/>
            <person name="Wong A."/>
            <person name="Wong G.K."/>
            <person name="Wu C.I."/>
            <person name="Wu G."/>
            <person name="Yamamoto D."/>
            <person name="Yang H.P."/>
            <person name="Yang S.P."/>
            <person name="Yorke J.A."/>
            <person name="Yoshida K."/>
            <person name="Zdobnov E."/>
            <person name="Zhang P."/>
            <person name="Zhang Y."/>
            <person name="Zimin A.V."/>
            <person name="Baldwin J."/>
            <person name="Abdouelleil A."/>
            <person name="Abdulkadir J."/>
            <person name="Abebe A."/>
            <person name="Abera B."/>
            <person name="Abreu J."/>
            <person name="Acer S.C."/>
            <person name="Aftuck L."/>
            <person name="Alexander A."/>
            <person name="An P."/>
            <person name="Anderson E."/>
            <person name="Anderson S."/>
            <person name="Arachi H."/>
            <person name="Azer M."/>
            <person name="Bachantsang P."/>
            <person name="Barry A."/>
            <person name="Bayul T."/>
            <person name="Berlin A."/>
            <person name="Bessette D."/>
            <person name="Bloom T."/>
            <person name="Blye J."/>
            <person name="Boguslavskiy L."/>
            <person name="Bonnet C."/>
            <person name="Boukhgalter B."/>
            <person name="Bourzgui I."/>
            <person name="Brown A."/>
            <person name="Cahill P."/>
            <person name="Channer S."/>
            <person name="Cheshatsang Y."/>
            <person name="Chuda L."/>
            <person name="Citroen M."/>
            <person name="Collymore A."/>
            <person name="Cooke P."/>
            <person name="Costello M."/>
            <person name="D'Aco K."/>
            <person name="Daza R."/>
            <person name="De Haan G."/>
            <person name="DeGray S."/>
            <person name="DeMaso C."/>
            <person name="Dhargay N."/>
            <person name="Dooley K."/>
            <person name="Dooley E."/>
            <person name="Doricent M."/>
            <person name="Dorje P."/>
            <person name="Dorjee K."/>
            <person name="Dupes A."/>
            <person name="Elong R."/>
            <person name="Falk J."/>
            <person name="Farina A."/>
            <person name="Faro S."/>
            <person name="Ferguson D."/>
            <person name="Fisher S."/>
            <person name="Foley C.D."/>
            <person name="Franke A."/>
            <person name="Friedrich D."/>
            <person name="Gadbois L."/>
            <person name="Gearin G."/>
            <person name="Gearin C.R."/>
            <person name="Giannoukos G."/>
            <person name="Goode T."/>
            <person name="Graham J."/>
            <person name="Grandbois E."/>
            <person name="Grewal S."/>
            <person name="Gyaltsen K."/>
            <person name="Hafez N."/>
            <person name="Hagos B."/>
            <person name="Hall J."/>
            <person name="Henson C."/>
            <person name="Hollinger A."/>
            <person name="Honan T."/>
            <person name="Huard M.D."/>
            <person name="Hughes L."/>
            <person name="Hurhula B."/>
            <person name="Husby M.E."/>
            <person name="Kamat A."/>
            <person name="Kanga B."/>
            <person name="Kashin S."/>
            <person name="Khazanovich D."/>
            <person name="Kisner P."/>
            <person name="Lance K."/>
            <person name="Lara M."/>
            <person name="Lee W."/>
            <person name="Lennon N."/>
            <person name="Letendre F."/>
            <person name="LeVine R."/>
            <person name="Lipovsky A."/>
            <person name="Liu X."/>
            <person name="Liu J."/>
            <person name="Liu S."/>
            <person name="Lokyitsang T."/>
            <person name="Lokyitsang Y."/>
            <person name="Lubonja R."/>
            <person name="Lui A."/>
            <person name="MacDonald P."/>
            <person name="Magnisalis V."/>
            <person name="Maru K."/>
            <person name="Matthews C."/>
            <person name="McCusker W."/>
            <person name="McDonough S."/>
            <person name="Mehta T."/>
            <person name="Meldrim J."/>
            <person name="Meneus L."/>
            <person name="Mihai O."/>
            <person name="Mihalev A."/>
            <person name="Mihova T."/>
            <person name="Mittelman R."/>
            <person name="Mlenga V."/>
            <person name="Montmayeur A."/>
            <person name="Mulrain L."/>
            <person name="Navidi A."/>
            <person name="Naylor J."/>
            <person name="Negash T."/>
            <person name="Nguyen T."/>
            <person name="Nguyen N."/>
            <person name="Nicol R."/>
            <person name="Norbu C."/>
            <person name="Norbu N."/>
            <person name="Novod N."/>
            <person name="O'Neill B."/>
            <person name="Osman S."/>
            <person name="Markiewicz E."/>
            <person name="Oyono O.L."/>
            <person name="Patti C."/>
            <person name="Phunkhang P."/>
            <person name="Pierre F."/>
            <person name="Priest M."/>
            <person name="Raghuraman S."/>
            <person name="Rege F."/>
            <person name="Reyes R."/>
            <person name="Rise C."/>
            <person name="Rogov P."/>
            <person name="Ross K."/>
            <person name="Ryan E."/>
            <person name="Settipalli S."/>
            <person name="Shea T."/>
            <person name="Sherpa N."/>
            <person name="Shi L."/>
            <person name="Shih D."/>
            <person name="Sparrow T."/>
            <person name="Spaulding J."/>
            <person name="Stalker J."/>
            <person name="Stange-Thomann N."/>
            <person name="Stavropoulos S."/>
            <person name="Stone C."/>
            <person name="Strader C."/>
            <person name="Tesfaye S."/>
            <person name="Thomson T."/>
            <person name="Thoulutsang Y."/>
            <person name="Thoulutsang D."/>
            <person name="Topham K."/>
            <person name="Topping I."/>
            <person name="Tsamla T."/>
            <person name="Vassiliev H."/>
            <person name="Vo A."/>
            <person name="Wangchuk T."/>
            <person name="Wangdi T."/>
            <person name="Weiand M."/>
            <person name="Wilkinson J."/>
            <person name="Wilson A."/>
            <person name="Yadav S."/>
            <person name="Young G."/>
            <person name="Yu Q."/>
            <person name="Zembek L."/>
            <person name="Zhong D."/>
            <person name="Zimmer A."/>
            <person name="Zwirko Z."/>
            <person name="Jaffe D.B."/>
            <person name="Alvarez P."/>
            <person name="Brockman W."/>
            <person name="Butler J."/>
            <person name="Chin C."/>
            <person name="Gnerre S."/>
            <person name="Grabherr M."/>
            <person name="Kleber M."/>
            <person name="Mauceli E."/>
            <person name="MacCallum I."/>
        </authorList>
    </citation>
    <scope>NUCLEOTIDE SEQUENCE [LARGE SCALE GENOMIC DNA]</scope>
    <source>
        <strain evidence="6">Tai18E2 / Tucson 14021-0261.01</strain>
    </source>
</reference>
<keyword evidence="6" id="KW-1185">Reference proteome</keyword>
<dbReference type="GO" id="GO:0008270">
    <property type="term" value="F:zinc ion binding"/>
    <property type="evidence" value="ECO:0007669"/>
    <property type="project" value="UniProtKB-KW"/>
</dbReference>
<reference evidence="5 6" key="2">
    <citation type="journal article" date="2007" name="PLoS Biol.">
        <title>Principles of genome evolution in the Drosophila melanogaster species group.</title>
        <authorList>
            <person name="Ranz J.M."/>
            <person name="Maurin D."/>
            <person name="Chan Y.S."/>
            <person name="von Grotthuss M."/>
            <person name="Hillier L.W."/>
            <person name="Roote J."/>
            <person name="Ashburner M."/>
            <person name="Bergman C.M."/>
        </authorList>
    </citation>
    <scope>NUCLEOTIDE SEQUENCE [LARGE SCALE GENOMIC DNA]</scope>
    <source>
        <strain evidence="6">Tai18E2 / Tucson 14021-0261.01</strain>
    </source>
</reference>
<evidence type="ECO:0000313" key="6">
    <source>
        <dbReference type="Proteomes" id="UP000002282"/>
    </source>
</evidence>
<dbReference type="KEGG" id="dya:Dyak_GE23954"/>
<dbReference type="FunFam" id="3.30.40.10:FF:001468">
    <property type="entry name" value="Uncharacterized protein, isoform C"/>
    <property type="match status" value="1"/>
</dbReference>
<keyword evidence="2" id="KW-0862">Zinc</keyword>
<feature type="domain" description="RING-type" evidence="4">
    <location>
        <begin position="33"/>
        <end position="58"/>
    </location>
</feature>
<dbReference type="InterPro" id="IPR001841">
    <property type="entry name" value="Znf_RING"/>
</dbReference>
<dbReference type="Proteomes" id="UP000002282">
    <property type="component" value="Chromosome 3R"/>
</dbReference>
<dbReference type="InterPro" id="IPR013083">
    <property type="entry name" value="Znf_RING/FYVE/PHD"/>
</dbReference>
<evidence type="ECO:0000256" key="2">
    <source>
        <dbReference type="ARBA" id="ARBA00022833"/>
    </source>
</evidence>
<organism evidence="5 6">
    <name type="scientific">Drosophila yakuba</name>
    <name type="common">Fruit fly</name>
    <dbReference type="NCBI Taxonomy" id="7245"/>
    <lineage>
        <taxon>Eukaryota</taxon>
        <taxon>Metazoa</taxon>
        <taxon>Ecdysozoa</taxon>
        <taxon>Arthropoda</taxon>
        <taxon>Hexapoda</taxon>
        <taxon>Insecta</taxon>
        <taxon>Pterygota</taxon>
        <taxon>Neoptera</taxon>
        <taxon>Endopterygota</taxon>
        <taxon>Diptera</taxon>
        <taxon>Brachycera</taxon>
        <taxon>Muscomorpha</taxon>
        <taxon>Ephydroidea</taxon>
        <taxon>Drosophilidae</taxon>
        <taxon>Drosophila</taxon>
        <taxon>Sophophora</taxon>
    </lineage>
</organism>
<dbReference type="HOGENOM" id="CLU_2280262_0_0_1"/>
<dbReference type="AlphaFoldDB" id="B4PN89"/>
<accession>B4PN89</accession>
<dbReference type="SUPFAM" id="SSF57850">
    <property type="entry name" value="RING/U-box"/>
    <property type="match status" value="1"/>
</dbReference>
<keyword evidence="1 3" id="KW-0479">Metal-binding</keyword>
<dbReference type="PROSITE" id="PS50089">
    <property type="entry name" value="ZF_RING_2"/>
    <property type="match status" value="1"/>
</dbReference>
<proteinExistence type="predicted"/>
<sequence>MCVPIFCIPQPVEQNKSDTSAANEQSYPHRISCGHSFCAACFRKYLELGRDLRCPLCRRDFRADIQPAPPSDSAEELESLPATEMDTLVLTLSEQECWFFEQLYREVQLTSRR</sequence>